<feature type="domain" description="Reverse transcriptase" evidence="2">
    <location>
        <begin position="278"/>
        <end position="560"/>
    </location>
</feature>
<keyword evidence="3" id="KW-1185">Reference proteome</keyword>
<dbReference type="GeneID" id="113689495"/>
<dbReference type="InterPro" id="IPR026960">
    <property type="entry name" value="RVT-Znf"/>
</dbReference>
<dbReference type="CDD" id="cd01650">
    <property type="entry name" value="RT_nLTR_like"/>
    <property type="match status" value="1"/>
</dbReference>
<dbReference type="Proteomes" id="UP001652660">
    <property type="component" value="Chromosome 5c"/>
</dbReference>
<evidence type="ECO:0000313" key="4">
    <source>
        <dbReference type="RefSeq" id="XP_027063067.1"/>
    </source>
</evidence>
<proteinExistence type="predicted"/>
<evidence type="ECO:0000313" key="3">
    <source>
        <dbReference type="Proteomes" id="UP001652660"/>
    </source>
</evidence>
<dbReference type="Pfam" id="PF00078">
    <property type="entry name" value="RVT_1"/>
    <property type="match status" value="1"/>
</dbReference>
<sequence length="1170" mass="134092">MAELCLVASHGSHPGLFVHPTEQGGLGRVATLLVVKWIRGLSNFPDKHWILSGFFAAMVLQTKAALDRGSIRSSGQIPNRKNFDLIPSFECWLENCSVSFNFGRSRRPEQVLFSLNGEGWQNMNDIKDKLSTAYKEEEHFWRQKSRISWLREGDKNTKFFHTYVKGRRVHNRIRNLQRNDSSWTSSEDEVVKEISDYFKDLFSSGGRGDMSDILDGIPNSITQDMNNNLTKVVEEKEIHDALFSMNSEKSPGQDGMTPLFFQRFWSIIKKDIIPAIQAFFTSGFMLKSINHTVISLIPKIQNPISLKHFRPISLCSVLYKIISKILANRLKVVLHKCISKTQSAFIPGRQILDNVMVAHEYMHYLKNKRQGKNGYMAVKLDMAKAYDRVEWQFLLAMMSKMGFCTKWIEWITGCLTTVSYSFNCNGEVKGYVSPGRGIRQGDPLSPYLFLICSEGFSNLLRQAEESKRITGLKISRQGPQLTHLFFADDSLIFCKANKEEAAELMKVLKVYEGASGQLINFDKSAVFFSKNLEEVQRGMICQALGGMVEAKQGKYLGLPMVISRTKNQIFGFIRENIKCKLQNWKNKFLSLAGKEVMLKAVAMAMPTYVMSCFKLPRSLYKEISTMMSNFWWGGSEGRNNMHWISWDKMVVHKNIGGLGFKDLEAFNKALLGKQLWRILTSPNLLVSKVLKSKYFPQESILQCTLPKNASWIWQGLLGARSLIEEGLIRRIGNGRNTKIWDHKWLPETPTGKLSTCRTSNCELKMVDELICQQRWNRNVIFRYFNKEDAEQILRIPLSLSGKEDSFYWKPKAGGEYTVDSGYKLLMEKSMSRRRCNQEGAGTSISEGSQQMVQMWNTLWKLNIKHKIKHFIWKCIKRAVPVREAVRKRTGIGDPICSTCGEAPETIEHMLLNCPHALEVWKSAPIQWNGANDQRGDFMRWWTRVTEARTRQEGKEHIGLTANILWQVWKDRNKREYENSSRLAPLRLVERAHKEWMEQGAEHQQGDKKSAEETVHTNDLQGQSNGNEGALIIRVATVKKQGQNVFGIGVTVKNVANSKIADWMLTERSLGNNILDAALAVKLVLCKAVQQQWREVRLNFCNKELWKQLTQQRPTDSKMATLLEDILSLKRLFCMCSFGLESEENMLDSRLLSADALSIIVDEERYFLSVR</sequence>
<accession>A0A6P6SC38</accession>
<dbReference type="PANTHER" id="PTHR33116:SF86">
    <property type="entry name" value="REVERSE TRANSCRIPTASE DOMAIN-CONTAINING PROTEIN"/>
    <property type="match status" value="1"/>
</dbReference>
<reference evidence="3" key="1">
    <citation type="journal article" date="2025" name="Foods">
        <title>Unveiling the Microbial Signatures of Arabica Coffee Cherries: Insights into Ripeness Specific Diversity, Functional Traits, and Implications for Quality and Safety.</title>
        <authorList>
            <consortium name="RefSeq"/>
            <person name="Tenea G.N."/>
            <person name="Cifuentes V."/>
            <person name="Reyes P."/>
            <person name="Cevallos-Vallejos M."/>
        </authorList>
    </citation>
    <scope>NUCLEOTIDE SEQUENCE [LARGE SCALE GENOMIC DNA]</scope>
</reference>
<dbReference type="AlphaFoldDB" id="A0A6P6SC38"/>
<dbReference type="RefSeq" id="XP_027063067.1">
    <property type="nucleotide sequence ID" value="XM_027207266.1"/>
</dbReference>
<name>A0A6P6SC38_COFAR</name>
<dbReference type="PANTHER" id="PTHR33116">
    <property type="entry name" value="REVERSE TRANSCRIPTASE ZINC-BINDING DOMAIN-CONTAINING PROTEIN-RELATED-RELATED"/>
    <property type="match status" value="1"/>
</dbReference>
<dbReference type="InterPro" id="IPR000477">
    <property type="entry name" value="RT_dom"/>
</dbReference>
<protein>
    <recommendedName>
        <fullName evidence="2">Reverse transcriptase domain-containing protein</fullName>
    </recommendedName>
</protein>
<reference evidence="4" key="2">
    <citation type="submission" date="2025-08" db="UniProtKB">
        <authorList>
            <consortium name="RefSeq"/>
        </authorList>
    </citation>
    <scope>IDENTIFICATION</scope>
    <source>
        <tissue evidence="4">Leaves</tissue>
    </source>
</reference>
<dbReference type="SUPFAM" id="SSF56672">
    <property type="entry name" value="DNA/RNA polymerases"/>
    <property type="match status" value="1"/>
</dbReference>
<feature type="compositionally biased region" description="Basic and acidic residues" evidence="1">
    <location>
        <begin position="996"/>
        <end position="1015"/>
    </location>
</feature>
<organism evidence="3 4">
    <name type="scientific">Coffea arabica</name>
    <name type="common">Arabian coffee</name>
    <dbReference type="NCBI Taxonomy" id="13443"/>
    <lineage>
        <taxon>Eukaryota</taxon>
        <taxon>Viridiplantae</taxon>
        <taxon>Streptophyta</taxon>
        <taxon>Embryophyta</taxon>
        <taxon>Tracheophyta</taxon>
        <taxon>Spermatophyta</taxon>
        <taxon>Magnoliopsida</taxon>
        <taxon>eudicotyledons</taxon>
        <taxon>Gunneridae</taxon>
        <taxon>Pentapetalae</taxon>
        <taxon>asterids</taxon>
        <taxon>lamiids</taxon>
        <taxon>Gentianales</taxon>
        <taxon>Rubiaceae</taxon>
        <taxon>Ixoroideae</taxon>
        <taxon>Gardenieae complex</taxon>
        <taxon>Bertiereae - Coffeeae clade</taxon>
        <taxon>Coffeeae</taxon>
        <taxon>Coffea</taxon>
    </lineage>
</organism>
<gene>
    <name evidence="4" type="primary">LOC113689495</name>
</gene>
<dbReference type="OrthoDB" id="1932527at2759"/>
<feature type="region of interest" description="Disordered" evidence="1">
    <location>
        <begin position="996"/>
        <end position="1021"/>
    </location>
</feature>
<dbReference type="PROSITE" id="PS50878">
    <property type="entry name" value="RT_POL"/>
    <property type="match status" value="1"/>
</dbReference>
<dbReference type="InterPro" id="IPR043502">
    <property type="entry name" value="DNA/RNA_pol_sf"/>
</dbReference>
<evidence type="ECO:0000256" key="1">
    <source>
        <dbReference type="SAM" id="MobiDB-lite"/>
    </source>
</evidence>
<evidence type="ECO:0000259" key="2">
    <source>
        <dbReference type="PROSITE" id="PS50878"/>
    </source>
</evidence>
<dbReference type="Pfam" id="PF13966">
    <property type="entry name" value="zf-RVT"/>
    <property type="match status" value="1"/>
</dbReference>